<dbReference type="Gene3D" id="3.60.15.10">
    <property type="entry name" value="Ribonuclease Z/Hydroxyacylglutathione hydrolase-like"/>
    <property type="match status" value="1"/>
</dbReference>
<dbReference type="InterPro" id="IPR006311">
    <property type="entry name" value="TAT_signal"/>
</dbReference>
<dbReference type="Proteomes" id="UP000526408">
    <property type="component" value="Unassembled WGS sequence"/>
</dbReference>
<evidence type="ECO:0000313" key="6">
    <source>
        <dbReference type="EMBL" id="NKX46504.1"/>
    </source>
</evidence>
<dbReference type="CDD" id="cd07720">
    <property type="entry name" value="OPHC2-like_MBL-fold"/>
    <property type="match status" value="1"/>
</dbReference>
<organism evidence="6 7">
    <name type="scientific">Roseicyclus persicicus</name>
    <dbReference type="NCBI Taxonomy" id="2650661"/>
    <lineage>
        <taxon>Bacteria</taxon>
        <taxon>Pseudomonadati</taxon>
        <taxon>Pseudomonadota</taxon>
        <taxon>Alphaproteobacteria</taxon>
        <taxon>Rhodobacterales</taxon>
        <taxon>Roseobacteraceae</taxon>
        <taxon>Roseicyclus</taxon>
    </lineage>
</organism>
<keyword evidence="7" id="KW-1185">Reference proteome</keyword>
<evidence type="ECO:0000313" key="7">
    <source>
        <dbReference type="Proteomes" id="UP000526408"/>
    </source>
</evidence>
<comment type="caution">
    <text evidence="6">The sequence shown here is derived from an EMBL/GenBank/DDBJ whole genome shotgun (WGS) entry which is preliminary data.</text>
</comment>
<dbReference type="PANTHER" id="PTHR42978:SF6">
    <property type="entry name" value="QUORUM-QUENCHING LACTONASE YTNP-RELATED"/>
    <property type="match status" value="1"/>
</dbReference>
<evidence type="ECO:0000256" key="1">
    <source>
        <dbReference type="ARBA" id="ARBA00007749"/>
    </source>
</evidence>
<sequence length="306" mass="31983">MQITRRRILTTGTAALAAATLPIRAWTQTTLRMGDTEITTLSDGTLSLPADFIFGPMPQDELAALLPGLGIDRGAALTPPCNLTLLRRGDVLALFDAGSGTAFQPTAGSLPDALAAAGIDPFDVTHVVFTHGHPDHLWGVLDDFDEPYFANAEHMMGGIEMDYWMDEATVSTIGAERAAFAVGAKRRLDVIAGDVTRFGDGDEVLPGVVAALTPGHTPGHMGFVIGSGADAVMVLGDAIGNDHVAFARPGWISGSDQDPEAAAATRLAMFDRITADAMAVIGFHLGQGGIGTVERLSEGYAFRPSA</sequence>
<keyword evidence="2" id="KW-0479">Metal-binding</keyword>
<dbReference type="InterPro" id="IPR001279">
    <property type="entry name" value="Metallo-B-lactamas"/>
</dbReference>
<dbReference type="PROSITE" id="PS51318">
    <property type="entry name" value="TAT"/>
    <property type="match status" value="1"/>
</dbReference>
<dbReference type="GO" id="GO:0046872">
    <property type="term" value="F:metal ion binding"/>
    <property type="evidence" value="ECO:0007669"/>
    <property type="project" value="UniProtKB-KW"/>
</dbReference>
<dbReference type="PANTHER" id="PTHR42978">
    <property type="entry name" value="QUORUM-QUENCHING LACTONASE YTNP-RELATED-RELATED"/>
    <property type="match status" value="1"/>
</dbReference>
<name>A0A7X6H372_9RHOB</name>
<keyword evidence="3 6" id="KW-0378">Hydrolase</keyword>
<dbReference type="EMBL" id="JAAZQQ010000007">
    <property type="protein sequence ID" value="NKX46504.1"/>
    <property type="molecule type" value="Genomic_DNA"/>
</dbReference>
<evidence type="ECO:0000256" key="4">
    <source>
        <dbReference type="ARBA" id="ARBA00022833"/>
    </source>
</evidence>
<gene>
    <name evidence="6" type="ORF">HCU73_18095</name>
</gene>
<accession>A0A7X6H372</accession>
<dbReference type="RefSeq" id="WP_168624888.1">
    <property type="nucleotide sequence ID" value="NZ_JAAZQQ010000007.1"/>
</dbReference>
<feature type="domain" description="Metallo-beta-lactamase" evidence="5">
    <location>
        <begin position="80"/>
        <end position="284"/>
    </location>
</feature>
<proteinExistence type="inferred from homology"/>
<protein>
    <submittedName>
        <fullName evidence="6">MBL fold metallo-hydrolase</fullName>
    </submittedName>
</protein>
<evidence type="ECO:0000256" key="2">
    <source>
        <dbReference type="ARBA" id="ARBA00022723"/>
    </source>
</evidence>
<dbReference type="AlphaFoldDB" id="A0A7X6H372"/>
<comment type="similarity">
    <text evidence="1">Belongs to the metallo-beta-lactamase superfamily.</text>
</comment>
<dbReference type="InterPro" id="IPR036866">
    <property type="entry name" value="RibonucZ/Hydroxyglut_hydro"/>
</dbReference>
<reference evidence="6 7" key="1">
    <citation type="submission" date="2020-04" db="EMBL/GenBank/DDBJ databases">
        <authorList>
            <person name="Yoon J."/>
        </authorList>
    </citation>
    <scope>NUCLEOTIDE SEQUENCE [LARGE SCALE GENOMIC DNA]</scope>
    <source>
        <strain evidence="6 7">KMU-115</strain>
    </source>
</reference>
<evidence type="ECO:0000259" key="5">
    <source>
        <dbReference type="SMART" id="SM00849"/>
    </source>
</evidence>
<dbReference type="InterPro" id="IPR051013">
    <property type="entry name" value="MBL_superfamily_lactonases"/>
</dbReference>
<dbReference type="SUPFAM" id="SSF56281">
    <property type="entry name" value="Metallo-hydrolase/oxidoreductase"/>
    <property type="match status" value="1"/>
</dbReference>
<keyword evidence="4" id="KW-0862">Zinc</keyword>
<dbReference type="SMART" id="SM00849">
    <property type="entry name" value="Lactamase_B"/>
    <property type="match status" value="1"/>
</dbReference>
<dbReference type="Pfam" id="PF00753">
    <property type="entry name" value="Lactamase_B"/>
    <property type="match status" value="1"/>
</dbReference>
<evidence type="ECO:0000256" key="3">
    <source>
        <dbReference type="ARBA" id="ARBA00022801"/>
    </source>
</evidence>
<dbReference type="GO" id="GO:0016787">
    <property type="term" value="F:hydrolase activity"/>
    <property type="evidence" value="ECO:0007669"/>
    <property type="project" value="UniProtKB-KW"/>
</dbReference>